<dbReference type="InterPro" id="IPR016274">
    <property type="entry name" value="Histidine_acid_Pase_euk"/>
</dbReference>
<dbReference type="CDD" id="cd07061">
    <property type="entry name" value="HP_HAP_like"/>
    <property type="match status" value="1"/>
</dbReference>
<evidence type="ECO:0000256" key="17">
    <source>
        <dbReference type="PIRSR" id="PIRSR000894-2"/>
    </source>
</evidence>
<evidence type="ECO:0000256" key="12">
    <source>
        <dbReference type="ARBA" id="ARBA00043748"/>
    </source>
</evidence>
<dbReference type="GO" id="GO:0016158">
    <property type="term" value="F:inositol hexakisphosphate 3-phosphatase activity"/>
    <property type="evidence" value="ECO:0007669"/>
    <property type="project" value="UniProtKB-EC"/>
</dbReference>
<feature type="chain" id="PRO_5002315915" description="Phytase A" evidence="18">
    <location>
        <begin position="23"/>
        <end position="456"/>
    </location>
</feature>
<evidence type="ECO:0000256" key="15">
    <source>
        <dbReference type="ARBA" id="ARBA00044262"/>
    </source>
</evidence>
<evidence type="ECO:0000256" key="9">
    <source>
        <dbReference type="ARBA" id="ARBA00043670"/>
    </source>
</evidence>
<comment type="catalytic activity">
    <reaction evidence="9">
        <text>1D-myo-inositol 1,2,5,6-tetrakisphosphate + H2O = 1D-myo-inositol 1,2,6-trisphosphate + phosphate</text>
        <dbReference type="Rhea" id="RHEA:77119"/>
        <dbReference type="ChEBI" id="CHEBI:15377"/>
        <dbReference type="ChEBI" id="CHEBI:43474"/>
        <dbReference type="ChEBI" id="CHEBI:195535"/>
        <dbReference type="ChEBI" id="CHEBI:195537"/>
    </reaction>
    <physiologicalReaction direction="left-to-right" evidence="9">
        <dbReference type="Rhea" id="RHEA:77120"/>
    </physiologicalReaction>
</comment>
<dbReference type="InterPro" id="IPR000560">
    <property type="entry name" value="His_Pase_clade-2"/>
</dbReference>
<evidence type="ECO:0000313" key="20">
    <source>
        <dbReference type="Proteomes" id="UP000054144"/>
    </source>
</evidence>
<evidence type="ECO:0000256" key="4">
    <source>
        <dbReference type="ARBA" id="ARBA00022801"/>
    </source>
</evidence>
<keyword evidence="6" id="KW-0325">Glycoprotein</keyword>
<comment type="catalytic activity">
    <reaction evidence="12">
        <text>1D-myo-inositol 1,2,4,5,6-pentakisphosphate + H2O = 1D-myo-inositol 1,2,5,6-tetrakisphosphate + phosphate</text>
        <dbReference type="Rhea" id="RHEA:77115"/>
        <dbReference type="ChEBI" id="CHEBI:15377"/>
        <dbReference type="ChEBI" id="CHEBI:43474"/>
        <dbReference type="ChEBI" id="CHEBI:57798"/>
        <dbReference type="ChEBI" id="CHEBI:195535"/>
    </reaction>
    <physiologicalReaction direction="left-to-right" evidence="12">
        <dbReference type="Rhea" id="RHEA:77116"/>
    </physiologicalReaction>
</comment>
<name>A0A0D7A1L9_9AGAR</name>
<feature type="signal peptide" evidence="18">
    <location>
        <begin position="1"/>
        <end position="22"/>
    </location>
</feature>
<dbReference type="EMBL" id="KN882064">
    <property type="protein sequence ID" value="KIY44902.1"/>
    <property type="molecule type" value="Genomic_DNA"/>
</dbReference>
<accession>A0A0D7A1L9</accession>
<feature type="active site" description="Proton donor" evidence="16">
    <location>
        <position position="351"/>
    </location>
</feature>
<evidence type="ECO:0000256" key="3">
    <source>
        <dbReference type="ARBA" id="ARBA00022525"/>
    </source>
</evidence>
<dbReference type="PIRSF" id="PIRSF000894">
    <property type="entry name" value="Acid_phosphatase"/>
    <property type="match status" value="1"/>
</dbReference>
<comment type="catalytic activity">
    <reaction evidence="13">
        <text>1D-myo-inositol hexakisphosphate + H2O = 1D-myo-inositol 1,2,4,5,6-pentakisphosphate + phosphate</text>
        <dbReference type="Rhea" id="RHEA:16989"/>
        <dbReference type="ChEBI" id="CHEBI:15377"/>
        <dbReference type="ChEBI" id="CHEBI:43474"/>
        <dbReference type="ChEBI" id="CHEBI:57798"/>
        <dbReference type="ChEBI" id="CHEBI:58130"/>
        <dbReference type="EC" id="3.1.3.8"/>
    </reaction>
    <physiologicalReaction direction="left-to-right" evidence="13">
        <dbReference type="Rhea" id="RHEA:16990"/>
    </physiologicalReaction>
</comment>
<dbReference type="SUPFAM" id="SSF53254">
    <property type="entry name" value="Phosphoglycerate mutase-like"/>
    <property type="match status" value="1"/>
</dbReference>
<feature type="disulfide bond" evidence="17">
    <location>
        <begin position="426"/>
        <end position="431"/>
    </location>
</feature>
<proteinExistence type="predicted"/>
<evidence type="ECO:0000256" key="10">
    <source>
        <dbReference type="ARBA" id="ARBA00043675"/>
    </source>
</evidence>
<protein>
    <recommendedName>
        <fullName evidence="14">Phytase A</fullName>
    </recommendedName>
    <alternativeName>
        <fullName evidence="15">Histidine acid phosphatase phyA</fullName>
    </alternativeName>
    <alternativeName>
        <fullName evidence="8">Myo-inositol hexakisphosphate phosphohydrolase A</fullName>
    </alternativeName>
    <alternativeName>
        <fullName evidence="7">Myo-inositol-hexaphosphate 3-phosphohydrolase A</fullName>
    </alternativeName>
</protein>
<dbReference type="GO" id="GO:0003993">
    <property type="term" value="F:acid phosphatase activity"/>
    <property type="evidence" value="ECO:0007669"/>
    <property type="project" value="TreeGrafter"/>
</dbReference>
<feature type="disulfide bond" evidence="17">
    <location>
        <begin position="257"/>
        <end position="271"/>
    </location>
</feature>
<keyword evidence="20" id="KW-1185">Reference proteome</keyword>
<dbReference type="Gene3D" id="3.40.50.1240">
    <property type="entry name" value="Phosphoglycerate mutase-like"/>
    <property type="match status" value="1"/>
</dbReference>
<dbReference type="InterPro" id="IPR029033">
    <property type="entry name" value="His_PPase_superfam"/>
</dbReference>
<dbReference type="PANTHER" id="PTHR20963:SF24">
    <property type="entry name" value="3-PHYTASE B"/>
    <property type="match status" value="1"/>
</dbReference>
<gene>
    <name evidence="19" type="ORF">FISHEDRAFT_50426</name>
</gene>
<evidence type="ECO:0000313" key="19">
    <source>
        <dbReference type="EMBL" id="KIY44902.1"/>
    </source>
</evidence>
<comment type="subcellular location">
    <subcellularLocation>
        <location evidence="1">Secreted</location>
    </subcellularLocation>
</comment>
<feature type="active site" description="Nucleophile" evidence="16">
    <location>
        <position position="73"/>
    </location>
</feature>
<comment type="catalytic activity">
    <reaction evidence="11">
        <text>1D-myo-inositol 1,2,6-trisphosphate + H2O = 1D-myo-inositol 1,2-bisphosphate + phosphate</text>
        <dbReference type="Rhea" id="RHEA:77131"/>
        <dbReference type="ChEBI" id="CHEBI:15377"/>
        <dbReference type="ChEBI" id="CHEBI:43474"/>
        <dbReference type="ChEBI" id="CHEBI:195537"/>
        <dbReference type="ChEBI" id="CHEBI:195539"/>
    </reaction>
    <physiologicalReaction direction="left-to-right" evidence="11">
        <dbReference type="Rhea" id="RHEA:77132"/>
    </physiologicalReaction>
</comment>
<dbReference type="Pfam" id="PF00328">
    <property type="entry name" value="His_Phos_2"/>
    <property type="match status" value="1"/>
</dbReference>
<sequence length="456" mass="50732">MNILTFCASILGLQLYVDYALSHHPSHSHDFRVWLQESFSWAMYSPYVRAGYYKPPPYQCEVTQVCSKSLQRHGARYPTSSAAEKIQSALESLEDVGEWTDPSLDFLNTYNYSLSQDLLVPLGAQQSYFAGRETYSRYWHLIGEDNVPFIRASDSQRVIDSATNWSAGMCVADASPHSIPPPSLAVIFSEQDGANNTLDDKDCPAAGTSDNQTDTWLGVFAPEVRTRLTSLPSLIARQRDALGNLTNADIYSLMTLCPFQSVADDNLSPTCGMFTPNEYTQSSYYGDLDKYYGTGYGQALGRVQGVGYVNELIARLTEKPVRDHTQVNHTLDDSPETFPLGRGVYADFSHDNEMIAIFSAMGLFRTRAPLDPREDRGSPRWRVRDMVPFSGRMVVERLECSAGRNAAAGTYVRVIVNDRVMRFAGCPYGICSLASFLGSQAYAVHDGYGDFAKCFE</sequence>
<evidence type="ECO:0000256" key="14">
    <source>
        <dbReference type="ARBA" id="ARBA00044106"/>
    </source>
</evidence>
<reference evidence="19 20" key="1">
    <citation type="journal article" date="2015" name="Fungal Genet. Biol.">
        <title>Evolution of novel wood decay mechanisms in Agaricales revealed by the genome sequences of Fistulina hepatica and Cylindrobasidium torrendii.</title>
        <authorList>
            <person name="Floudas D."/>
            <person name="Held B.W."/>
            <person name="Riley R."/>
            <person name="Nagy L.G."/>
            <person name="Koehler G."/>
            <person name="Ransdell A.S."/>
            <person name="Younus H."/>
            <person name="Chow J."/>
            <person name="Chiniquy J."/>
            <person name="Lipzen A."/>
            <person name="Tritt A."/>
            <person name="Sun H."/>
            <person name="Haridas S."/>
            <person name="LaButti K."/>
            <person name="Ohm R.A."/>
            <person name="Kues U."/>
            <person name="Blanchette R.A."/>
            <person name="Grigoriev I.V."/>
            <person name="Minto R.E."/>
            <person name="Hibbett D.S."/>
        </authorList>
    </citation>
    <scope>NUCLEOTIDE SEQUENCE [LARGE SCALE GENOMIC DNA]</scope>
    <source>
        <strain evidence="19 20">ATCC 64428</strain>
    </source>
</reference>
<keyword evidence="5 17" id="KW-1015">Disulfide bond</keyword>
<organism evidence="19 20">
    <name type="scientific">Fistulina hepatica ATCC 64428</name>
    <dbReference type="NCBI Taxonomy" id="1128425"/>
    <lineage>
        <taxon>Eukaryota</taxon>
        <taxon>Fungi</taxon>
        <taxon>Dikarya</taxon>
        <taxon>Basidiomycota</taxon>
        <taxon>Agaricomycotina</taxon>
        <taxon>Agaricomycetes</taxon>
        <taxon>Agaricomycetidae</taxon>
        <taxon>Agaricales</taxon>
        <taxon>Fistulinaceae</taxon>
        <taxon>Fistulina</taxon>
    </lineage>
</organism>
<dbReference type="AlphaFoldDB" id="A0A0D7A1L9"/>
<dbReference type="InterPro" id="IPR033379">
    <property type="entry name" value="Acid_Pase_AS"/>
</dbReference>
<comment type="subunit">
    <text evidence="2">Monomer.</text>
</comment>
<keyword evidence="18" id="KW-0732">Signal</keyword>
<feature type="disulfide bond" evidence="17">
    <location>
        <begin position="60"/>
        <end position="400"/>
    </location>
</feature>
<evidence type="ECO:0000256" key="1">
    <source>
        <dbReference type="ARBA" id="ARBA00004613"/>
    </source>
</evidence>
<dbReference type="GO" id="GO:0005576">
    <property type="term" value="C:extracellular region"/>
    <property type="evidence" value="ECO:0007669"/>
    <property type="project" value="UniProtKB-SubCell"/>
</dbReference>
<evidence type="ECO:0000256" key="2">
    <source>
        <dbReference type="ARBA" id="ARBA00011245"/>
    </source>
</evidence>
<evidence type="ECO:0000256" key="11">
    <source>
        <dbReference type="ARBA" id="ARBA00043721"/>
    </source>
</evidence>
<comment type="catalytic activity">
    <reaction evidence="10">
        <text>1D-myo-inositol 1,2-bisphosphate + H2O = 1D-myo-inositol 2-phosphate + phosphate</text>
        <dbReference type="Rhea" id="RHEA:77135"/>
        <dbReference type="ChEBI" id="CHEBI:15377"/>
        <dbReference type="ChEBI" id="CHEBI:43474"/>
        <dbReference type="ChEBI" id="CHEBI:84142"/>
        <dbReference type="ChEBI" id="CHEBI:195539"/>
    </reaction>
    <physiologicalReaction direction="left-to-right" evidence="10">
        <dbReference type="Rhea" id="RHEA:77136"/>
    </physiologicalReaction>
</comment>
<keyword evidence="3" id="KW-0964">Secreted</keyword>
<dbReference type="PANTHER" id="PTHR20963">
    <property type="entry name" value="MULTIPLE INOSITOL POLYPHOSPHATE PHOSPHATASE-RELATED"/>
    <property type="match status" value="1"/>
</dbReference>
<evidence type="ECO:0000256" key="5">
    <source>
        <dbReference type="ARBA" id="ARBA00023157"/>
    </source>
</evidence>
<evidence type="ECO:0000256" key="6">
    <source>
        <dbReference type="ARBA" id="ARBA00023180"/>
    </source>
</evidence>
<dbReference type="OrthoDB" id="6509975at2759"/>
<dbReference type="PROSITE" id="PS00778">
    <property type="entry name" value="HIS_ACID_PHOSPHAT_2"/>
    <property type="match status" value="1"/>
</dbReference>
<evidence type="ECO:0000256" key="8">
    <source>
        <dbReference type="ARBA" id="ARBA00042300"/>
    </source>
</evidence>
<evidence type="ECO:0000256" key="18">
    <source>
        <dbReference type="SAM" id="SignalP"/>
    </source>
</evidence>
<dbReference type="Proteomes" id="UP000054144">
    <property type="component" value="Unassembled WGS sequence"/>
</dbReference>
<evidence type="ECO:0000256" key="7">
    <source>
        <dbReference type="ARBA" id="ARBA00041857"/>
    </source>
</evidence>
<evidence type="ECO:0000256" key="13">
    <source>
        <dbReference type="ARBA" id="ARBA00043788"/>
    </source>
</evidence>
<evidence type="ECO:0000256" key="16">
    <source>
        <dbReference type="PIRSR" id="PIRSR000894-1"/>
    </source>
</evidence>
<keyword evidence="4" id="KW-0378">Hydrolase</keyword>